<organism evidence="1 2">
    <name type="scientific">Neolewinella agarilytica</name>
    <dbReference type="NCBI Taxonomy" id="478744"/>
    <lineage>
        <taxon>Bacteria</taxon>
        <taxon>Pseudomonadati</taxon>
        <taxon>Bacteroidota</taxon>
        <taxon>Saprospiria</taxon>
        <taxon>Saprospirales</taxon>
        <taxon>Lewinellaceae</taxon>
        <taxon>Neolewinella</taxon>
    </lineage>
</organism>
<reference evidence="2" key="1">
    <citation type="submission" date="2016-10" db="EMBL/GenBank/DDBJ databases">
        <authorList>
            <person name="Varghese N."/>
            <person name="Submissions S."/>
        </authorList>
    </citation>
    <scope>NUCLEOTIDE SEQUENCE [LARGE SCALE GENOMIC DNA]</scope>
    <source>
        <strain evidence="2">DSM 24740</strain>
    </source>
</reference>
<sequence>MFVLPTLIVHFSSRQGNLPRLIRVLLSVKRFKTQKHESSLIFGLDDGVFWQKIGFLAISGQHSGKTALNAVR</sequence>
<accession>A0A1H8YYI2</accession>
<dbReference type="AlphaFoldDB" id="A0A1H8YYI2"/>
<protein>
    <submittedName>
        <fullName evidence="1">Uncharacterized protein</fullName>
    </submittedName>
</protein>
<name>A0A1H8YYI2_9BACT</name>
<keyword evidence="2" id="KW-1185">Reference proteome</keyword>
<dbReference type="InParanoid" id="A0A1H8YYI2"/>
<proteinExistence type="predicted"/>
<evidence type="ECO:0000313" key="2">
    <source>
        <dbReference type="Proteomes" id="UP000199021"/>
    </source>
</evidence>
<gene>
    <name evidence="1" type="ORF">SAMN05444359_10183</name>
</gene>
<dbReference type="EMBL" id="FOFB01000001">
    <property type="protein sequence ID" value="SEP57131.1"/>
    <property type="molecule type" value="Genomic_DNA"/>
</dbReference>
<evidence type="ECO:0000313" key="1">
    <source>
        <dbReference type="EMBL" id="SEP57131.1"/>
    </source>
</evidence>
<dbReference type="Proteomes" id="UP000199021">
    <property type="component" value="Unassembled WGS sequence"/>
</dbReference>